<reference evidence="2" key="2">
    <citation type="journal article" date="2015" name="Data Brief">
        <title>Shoot transcriptome of the giant reed, Arundo donax.</title>
        <authorList>
            <person name="Barrero R.A."/>
            <person name="Guerrero F.D."/>
            <person name="Moolhuijzen P."/>
            <person name="Goolsby J.A."/>
            <person name="Tidwell J."/>
            <person name="Bellgard S.E."/>
            <person name="Bellgard M.I."/>
        </authorList>
    </citation>
    <scope>NUCLEOTIDE SEQUENCE</scope>
    <source>
        <tissue evidence="2">Shoot tissue taken approximately 20 cm above the soil surface</tissue>
    </source>
</reference>
<sequence>MLDDYILSLIMTAPFCFFVQIKMILEVQSPYNIFIIMYMSQEELMHWIALEICFDVGPIVYFVIVVMWAVGLKMDGL</sequence>
<proteinExistence type="predicted"/>
<dbReference type="EMBL" id="GBRH01220795">
    <property type="protein sequence ID" value="JAD77100.1"/>
    <property type="molecule type" value="Transcribed_RNA"/>
</dbReference>
<protein>
    <submittedName>
        <fullName evidence="2">Uncharacterized protein</fullName>
    </submittedName>
</protein>
<feature type="transmembrane region" description="Helical" evidence="1">
    <location>
        <begin position="46"/>
        <end position="70"/>
    </location>
</feature>
<dbReference type="AlphaFoldDB" id="A0A0A9CUS3"/>
<feature type="transmembrane region" description="Helical" evidence="1">
    <location>
        <begin position="6"/>
        <end position="25"/>
    </location>
</feature>
<keyword evidence="1" id="KW-0472">Membrane</keyword>
<keyword evidence="1" id="KW-0812">Transmembrane</keyword>
<organism evidence="2">
    <name type="scientific">Arundo donax</name>
    <name type="common">Giant reed</name>
    <name type="synonym">Donax arundinaceus</name>
    <dbReference type="NCBI Taxonomy" id="35708"/>
    <lineage>
        <taxon>Eukaryota</taxon>
        <taxon>Viridiplantae</taxon>
        <taxon>Streptophyta</taxon>
        <taxon>Embryophyta</taxon>
        <taxon>Tracheophyta</taxon>
        <taxon>Spermatophyta</taxon>
        <taxon>Magnoliopsida</taxon>
        <taxon>Liliopsida</taxon>
        <taxon>Poales</taxon>
        <taxon>Poaceae</taxon>
        <taxon>PACMAD clade</taxon>
        <taxon>Arundinoideae</taxon>
        <taxon>Arundineae</taxon>
        <taxon>Arundo</taxon>
    </lineage>
</organism>
<name>A0A0A9CUS3_ARUDO</name>
<keyword evidence="1" id="KW-1133">Transmembrane helix</keyword>
<accession>A0A0A9CUS3</accession>
<evidence type="ECO:0000313" key="2">
    <source>
        <dbReference type="EMBL" id="JAD77100.1"/>
    </source>
</evidence>
<evidence type="ECO:0000256" key="1">
    <source>
        <dbReference type="SAM" id="Phobius"/>
    </source>
</evidence>
<reference evidence="2" key="1">
    <citation type="submission" date="2014-09" db="EMBL/GenBank/DDBJ databases">
        <authorList>
            <person name="Magalhaes I.L.F."/>
            <person name="Oliveira U."/>
            <person name="Santos F.R."/>
            <person name="Vidigal T.H.D.A."/>
            <person name="Brescovit A.D."/>
            <person name="Santos A.J."/>
        </authorList>
    </citation>
    <scope>NUCLEOTIDE SEQUENCE</scope>
    <source>
        <tissue evidence="2">Shoot tissue taken approximately 20 cm above the soil surface</tissue>
    </source>
</reference>